<dbReference type="Proteomes" id="UP001595937">
    <property type="component" value="Unassembled WGS sequence"/>
</dbReference>
<gene>
    <name evidence="1" type="ORF">ACFPK8_13195</name>
</gene>
<name>A0ABW0FK03_9MICO</name>
<sequence length="272" mass="30044">MDIASALCRSDPDAVVVGVSSARIQALPLPLRLEKWSEGTPVHISFPPGRRTTDDVISRHALVLAPGDLRAASFVHPASDASNSNRLVLPLRLTSRARTWRDLARALSHARLVAIGDHLVRRPRPDFEFGRSEPWCSLEDLALQCTGRHAQILRAALQDVRVGADSPRETMLRLAFAEAGLPEPEINVPLVGSDGRARHTPDFQWPAHRIAAEYDGKGHSEPDQVKRDIARARRVRDAGWTEVRLFAADAENDCAGAVDQVRRELRSKGWVP</sequence>
<proteinExistence type="predicted"/>
<organism evidence="1 2">
    <name type="scientific">Brachybacterium tyrofermentans</name>
    <dbReference type="NCBI Taxonomy" id="47848"/>
    <lineage>
        <taxon>Bacteria</taxon>
        <taxon>Bacillati</taxon>
        <taxon>Actinomycetota</taxon>
        <taxon>Actinomycetes</taxon>
        <taxon>Micrococcales</taxon>
        <taxon>Dermabacteraceae</taxon>
        <taxon>Brachybacterium</taxon>
    </lineage>
</organism>
<dbReference type="EMBL" id="JBHSLN010000067">
    <property type="protein sequence ID" value="MFC5298469.1"/>
    <property type="molecule type" value="Genomic_DNA"/>
</dbReference>
<accession>A0ABW0FK03</accession>
<evidence type="ECO:0008006" key="3">
    <source>
        <dbReference type="Google" id="ProtNLM"/>
    </source>
</evidence>
<evidence type="ECO:0000313" key="1">
    <source>
        <dbReference type="EMBL" id="MFC5298469.1"/>
    </source>
</evidence>
<evidence type="ECO:0000313" key="2">
    <source>
        <dbReference type="Proteomes" id="UP001595937"/>
    </source>
</evidence>
<dbReference type="Gene3D" id="3.40.960.10">
    <property type="entry name" value="VSR Endonuclease"/>
    <property type="match status" value="1"/>
</dbReference>
<comment type="caution">
    <text evidence="1">The sequence shown here is derived from an EMBL/GenBank/DDBJ whole genome shotgun (WGS) entry which is preliminary data.</text>
</comment>
<reference evidence="2" key="1">
    <citation type="journal article" date="2019" name="Int. J. Syst. Evol. Microbiol.">
        <title>The Global Catalogue of Microorganisms (GCM) 10K type strain sequencing project: providing services to taxonomists for standard genome sequencing and annotation.</title>
        <authorList>
            <consortium name="The Broad Institute Genomics Platform"/>
            <consortium name="The Broad Institute Genome Sequencing Center for Infectious Disease"/>
            <person name="Wu L."/>
            <person name="Ma J."/>
        </authorList>
    </citation>
    <scope>NUCLEOTIDE SEQUENCE [LARGE SCALE GENOMIC DNA]</scope>
    <source>
        <strain evidence="2">CGMCC 1.16455</strain>
    </source>
</reference>
<dbReference type="SUPFAM" id="SSF52980">
    <property type="entry name" value="Restriction endonuclease-like"/>
    <property type="match status" value="1"/>
</dbReference>
<keyword evidence="2" id="KW-1185">Reference proteome</keyword>
<dbReference type="RefSeq" id="WP_343925233.1">
    <property type="nucleotide sequence ID" value="NZ_BAAAIR010000045.1"/>
</dbReference>
<dbReference type="GeneID" id="303298234"/>
<protein>
    <recommendedName>
        <fullName evidence="3">DUF559 domain-containing protein</fullName>
    </recommendedName>
</protein>
<dbReference type="InterPro" id="IPR011335">
    <property type="entry name" value="Restrct_endonuc-II-like"/>
</dbReference>